<name>A0A348AN76_9FIRM</name>
<dbReference type="InterPro" id="IPR057727">
    <property type="entry name" value="WCX_dom"/>
</dbReference>
<feature type="domain" description="HTH deoR-type" evidence="3">
    <location>
        <begin position="1"/>
        <end position="58"/>
    </location>
</feature>
<keyword evidence="2" id="KW-0804">Transcription</keyword>
<evidence type="ECO:0000256" key="2">
    <source>
        <dbReference type="ARBA" id="ARBA00023163"/>
    </source>
</evidence>
<evidence type="ECO:0000313" key="4">
    <source>
        <dbReference type="EMBL" id="BBB92524.1"/>
    </source>
</evidence>
<dbReference type="Pfam" id="PF08279">
    <property type="entry name" value="HTH_11"/>
    <property type="match status" value="1"/>
</dbReference>
<keyword evidence="1" id="KW-0805">Transcription regulation</keyword>
<dbReference type="Pfam" id="PF13280">
    <property type="entry name" value="WYL"/>
    <property type="match status" value="1"/>
</dbReference>
<accession>A0A348AN76</accession>
<dbReference type="KEGG" id="mana:MAMMFC1_03217"/>
<dbReference type="InterPro" id="IPR001034">
    <property type="entry name" value="DeoR_HTH"/>
</dbReference>
<evidence type="ECO:0000259" key="3">
    <source>
        <dbReference type="PROSITE" id="PS51000"/>
    </source>
</evidence>
<evidence type="ECO:0000256" key="1">
    <source>
        <dbReference type="ARBA" id="ARBA00023015"/>
    </source>
</evidence>
<dbReference type="SMART" id="SM00420">
    <property type="entry name" value="HTH_DEOR"/>
    <property type="match status" value="1"/>
</dbReference>
<dbReference type="PANTHER" id="PTHR34580">
    <property type="match status" value="1"/>
</dbReference>
<dbReference type="PROSITE" id="PS52050">
    <property type="entry name" value="WYL"/>
    <property type="match status" value="1"/>
</dbReference>
<gene>
    <name evidence="4" type="ORF">MAMMFC1_03217</name>
</gene>
<dbReference type="Proteomes" id="UP000276437">
    <property type="component" value="Chromosome"/>
</dbReference>
<dbReference type="InterPro" id="IPR013196">
    <property type="entry name" value="HTH_11"/>
</dbReference>
<dbReference type="InterPro" id="IPR028349">
    <property type="entry name" value="PafC-like"/>
</dbReference>
<dbReference type="EMBL" id="AP018449">
    <property type="protein sequence ID" value="BBB92524.1"/>
    <property type="molecule type" value="Genomic_DNA"/>
</dbReference>
<dbReference type="AlphaFoldDB" id="A0A348AN76"/>
<proteinExistence type="predicted"/>
<dbReference type="PIRSF" id="PIRSF016838">
    <property type="entry name" value="PafC"/>
    <property type="match status" value="1"/>
</dbReference>
<dbReference type="PROSITE" id="PS51000">
    <property type="entry name" value="HTH_DEOR_2"/>
    <property type="match status" value="1"/>
</dbReference>
<dbReference type="Pfam" id="PF25583">
    <property type="entry name" value="WCX"/>
    <property type="match status" value="1"/>
</dbReference>
<protein>
    <submittedName>
        <fullName evidence="4">HTH domain protein</fullName>
    </submittedName>
</protein>
<dbReference type="Gene3D" id="1.10.10.10">
    <property type="entry name" value="Winged helix-like DNA-binding domain superfamily/Winged helix DNA-binding domain"/>
    <property type="match status" value="1"/>
</dbReference>
<dbReference type="GO" id="GO:0003700">
    <property type="term" value="F:DNA-binding transcription factor activity"/>
    <property type="evidence" value="ECO:0007669"/>
    <property type="project" value="InterPro"/>
</dbReference>
<evidence type="ECO:0000313" key="5">
    <source>
        <dbReference type="Proteomes" id="UP000276437"/>
    </source>
</evidence>
<sequence>MGRLFEITTILINKGNVTAQELADRFSVSTRTIYRDIDLLSSAGVPVYMNKGHGGGIYLLEDYTLSKALISDKESENLLLAVKTLQATQYPEMNAILEKMGALFKKLPSHDWVEVDFSPWGSSPNEQNKFNDIKRAMLNRNVIRFDYVNGEGRKSNRLAEPEKLIFKNNAWYLMAFCRQRQEHRTFRISRLKKLALVGETFERKALPGPEPEKRNPQQPLIDLKLRCKAQALSRLYDYFDETFLIPNADGSFSLEASLPEGEWLYSYILSFGNLVEVVAPVHIRNIIIQRIQETLKIYRP</sequence>
<dbReference type="InterPro" id="IPR036390">
    <property type="entry name" value="WH_DNA-bd_sf"/>
</dbReference>
<dbReference type="InterPro" id="IPR026881">
    <property type="entry name" value="WYL_dom"/>
</dbReference>
<reference evidence="4 5" key="1">
    <citation type="journal article" date="2018" name="Int. J. Syst. Evol. Microbiol.">
        <title>Methylomusa anaerophila gen. nov., sp. nov., an anaerobic methanol-utilizing bacterium isolated from a microbial fuel cell.</title>
        <authorList>
            <person name="Amano N."/>
            <person name="Yamamuro A."/>
            <person name="Miyahara M."/>
            <person name="Kouzuma A."/>
            <person name="Abe T."/>
            <person name="Watanabe K."/>
        </authorList>
    </citation>
    <scope>NUCLEOTIDE SEQUENCE [LARGE SCALE GENOMIC DNA]</scope>
    <source>
        <strain evidence="4 5">MMFC1</strain>
    </source>
</reference>
<organism evidence="4 5">
    <name type="scientific">Methylomusa anaerophila</name>
    <dbReference type="NCBI Taxonomy" id="1930071"/>
    <lineage>
        <taxon>Bacteria</taxon>
        <taxon>Bacillati</taxon>
        <taxon>Bacillota</taxon>
        <taxon>Negativicutes</taxon>
        <taxon>Selenomonadales</taxon>
        <taxon>Sporomusaceae</taxon>
        <taxon>Methylomusa</taxon>
    </lineage>
</organism>
<dbReference type="InterPro" id="IPR036388">
    <property type="entry name" value="WH-like_DNA-bd_sf"/>
</dbReference>
<dbReference type="SUPFAM" id="SSF46785">
    <property type="entry name" value="Winged helix' DNA-binding domain"/>
    <property type="match status" value="1"/>
</dbReference>
<dbReference type="InterPro" id="IPR051534">
    <property type="entry name" value="CBASS_pafABC_assoc_protein"/>
</dbReference>
<dbReference type="PANTHER" id="PTHR34580:SF1">
    <property type="entry name" value="PROTEIN PAFC"/>
    <property type="match status" value="1"/>
</dbReference>
<keyword evidence="5" id="KW-1185">Reference proteome</keyword>